<dbReference type="AlphaFoldDB" id="T1G4K3"/>
<organism evidence="8 9">
    <name type="scientific">Helobdella robusta</name>
    <name type="common">Californian leech</name>
    <dbReference type="NCBI Taxonomy" id="6412"/>
    <lineage>
        <taxon>Eukaryota</taxon>
        <taxon>Metazoa</taxon>
        <taxon>Spiralia</taxon>
        <taxon>Lophotrochozoa</taxon>
        <taxon>Annelida</taxon>
        <taxon>Clitellata</taxon>
        <taxon>Hirudinea</taxon>
        <taxon>Rhynchobdellida</taxon>
        <taxon>Glossiphoniidae</taxon>
        <taxon>Helobdella</taxon>
    </lineage>
</organism>
<dbReference type="SMART" id="SM00249">
    <property type="entry name" value="PHD"/>
    <property type="match status" value="1"/>
</dbReference>
<reference evidence="9" key="1">
    <citation type="submission" date="2012-12" db="EMBL/GenBank/DDBJ databases">
        <authorList>
            <person name="Hellsten U."/>
            <person name="Grimwood J."/>
            <person name="Chapman J.A."/>
            <person name="Shapiro H."/>
            <person name="Aerts A."/>
            <person name="Otillar R.P."/>
            <person name="Terry A.Y."/>
            <person name="Boore J.L."/>
            <person name="Simakov O."/>
            <person name="Marletaz F."/>
            <person name="Cho S.-J."/>
            <person name="Edsinger-Gonzales E."/>
            <person name="Havlak P."/>
            <person name="Kuo D.-H."/>
            <person name="Larsson T."/>
            <person name="Lv J."/>
            <person name="Arendt D."/>
            <person name="Savage R."/>
            <person name="Osoegawa K."/>
            <person name="de Jong P."/>
            <person name="Lindberg D.R."/>
            <person name="Seaver E.C."/>
            <person name="Weisblat D.A."/>
            <person name="Putnam N.H."/>
            <person name="Grigoriev I.V."/>
            <person name="Rokhsar D.S."/>
        </authorList>
    </citation>
    <scope>NUCLEOTIDE SEQUENCE</scope>
</reference>
<evidence type="ECO:0000313" key="8">
    <source>
        <dbReference type="EnsemblMetazoa" id="HelroP81886"/>
    </source>
</evidence>
<evidence type="ECO:0000259" key="6">
    <source>
        <dbReference type="PROSITE" id="PS51805"/>
    </source>
</evidence>
<dbReference type="FunFam" id="3.30.40.10:FF:001155">
    <property type="entry name" value="Uncharacterized protein"/>
    <property type="match status" value="1"/>
</dbReference>
<dbReference type="GO" id="GO:0008270">
    <property type="term" value="F:zinc ion binding"/>
    <property type="evidence" value="ECO:0007669"/>
    <property type="project" value="UniProtKB-KW"/>
</dbReference>
<dbReference type="PROSITE" id="PS51805">
    <property type="entry name" value="EPHD"/>
    <property type="match status" value="1"/>
</dbReference>
<dbReference type="OMA" id="HSTICIL"/>
<dbReference type="OrthoDB" id="308383at2759"/>
<name>T1G4K3_HELRO</name>
<dbReference type="InterPro" id="IPR001965">
    <property type="entry name" value="Znf_PHD"/>
</dbReference>
<evidence type="ECO:0000256" key="5">
    <source>
        <dbReference type="ARBA" id="ARBA00023163"/>
    </source>
</evidence>
<dbReference type="Gene3D" id="3.30.40.10">
    <property type="entry name" value="Zinc/RING finger domain, C3HC4 (zinc finger)"/>
    <property type="match status" value="1"/>
</dbReference>
<dbReference type="eggNOG" id="KOG1084">
    <property type="taxonomic scope" value="Eukaryota"/>
</dbReference>
<dbReference type="EMBL" id="KB096785">
    <property type="protein sequence ID" value="ESO01295.1"/>
    <property type="molecule type" value="Genomic_DNA"/>
</dbReference>
<dbReference type="Proteomes" id="UP000015101">
    <property type="component" value="Unassembled WGS sequence"/>
</dbReference>
<dbReference type="STRING" id="6412.T1G4K3"/>
<keyword evidence="3" id="KW-0862">Zinc</keyword>
<feature type="domain" description="PHD-type" evidence="6">
    <location>
        <begin position="1"/>
        <end position="101"/>
    </location>
</feature>
<dbReference type="RefSeq" id="XP_009020531.1">
    <property type="nucleotide sequence ID" value="XM_009022283.1"/>
</dbReference>
<keyword evidence="5" id="KW-0804">Transcription</keyword>
<dbReference type="GeneID" id="20216001"/>
<evidence type="ECO:0000313" key="9">
    <source>
        <dbReference type="Proteomes" id="UP000015101"/>
    </source>
</evidence>
<keyword evidence="2" id="KW-0863">Zinc-finger</keyword>
<accession>T1G4K3</accession>
<keyword evidence="1" id="KW-0479">Metal-binding</keyword>
<sequence length="146" mass="16476">MILFIHIQDCGRLLYMGQNEWVHVNCALWSAEVYEETDGLLQKVYSAVARGRKLRCDACGKPGATVGCCQLDCNANFHFPCARRKNCAFVESKKVFCSAHVAFADGRLLSKFDLEHRLCLDMESNKYIKKQWLAGLNHSTICILVG</sequence>
<dbReference type="InterPro" id="IPR013083">
    <property type="entry name" value="Znf_RING/FYVE/PHD"/>
</dbReference>
<protein>
    <recommendedName>
        <fullName evidence="6">PHD-type domain-containing protein</fullName>
    </recommendedName>
</protein>
<dbReference type="InParanoid" id="T1G4K3"/>
<keyword evidence="9" id="KW-1185">Reference proteome</keyword>
<dbReference type="HOGENOM" id="CLU_1637333_0_0_1"/>
<dbReference type="PANTHER" id="PTHR45838">
    <property type="entry name" value="HISTONE-LYSINE-N-METHYLTRANSFERASE 2 KMT2 FAMILY MEMBER"/>
    <property type="match status" value="1"/>
</dbReference>
<dbReference type="PANTHER" id="PTHR45838:SF4">
    <property type="entry name" value="HISTONE-LYSINE N-METHYLTRANSFERASE TRITHORAX"/>
    <property type="match status" value="1"/>
</dbReference>
<evidence type="ECO:0000256" key="2">
    <source>
        <dbReference type="ARBA" id="ARBA00022771"/>
    </source>
</evidence>
<proteinExistence type="predicted"/>
<keyword evidence="4" id="KW-0805">Transcription regulation</keyword>
<dbReference type="EMBL" id="AMQM01005052">
    <property type="status" value="NOT_ANNOTATED_CDS"/>
    <property type="molecule type" value="Genomic_DNA"/>
</dbReference>
<dbReference type="Pfam" id="PF13771">
    <property type="entry name" value="zf-HC5HC2H"/>
    <property type="match status" value="1"/>
</dbReference>
<evidence type="ECO:0000256" key="1">
    <source>
        <dbReference type="ARBA" id="ARBA00022723"/>
    </source>
</evidence>
<evidence type="ECO:0000256" key="3">
    <source>
        <dbReference type="ARBA" id="ARBA00022833"/>
    </source>
</evidence>
<evidence type="ECO:0000313" key="7">
    <source>
        <dbReference type="EMBL" id="ESO01295.1"/>
    </source>
</evidence>
<evidence type="ECO:0000256" key="4">
    <source>
        <dbReference type="ARBA" id="ARBA00023015"/>
    </source>
</evidence>
<reference evidence="7 9" key="2">
    <citation type="journal article" date="2013" name="Nature">
        <title>Insights into bilaterian evolution from three spiralian genomes.</title>
        <authorList>
            <person name="Simakov O."/>
            <person name="Marletaz F."/>
            <person name="Cho S.J."/>
            <person name="Edsinger-Gonzales E."/>
            <person name="Havlak P."/>
            <person name="Hellsten U."/>
            <person name="Kuo D.H."/>
            <person name="Larsson T."/>
            <person name="Lv J."/>
            <person name="Arendt D."/>
            <person name="Savage R."/>
            <person name="Osoegawa K."/>
            <person name="de Jong P."/>
            <person name="Grimwood J."/>
            <person name="Chapman J.A."/>
            <person name="Shapiro H."/>
            <person name="Aerts A."/>
            <person name="Otillar R.P."/>
            <person name="Terry A.Y."/>
            <person name="Boore J.L."/>
            <person name="Grigoriev I.V."/>
            <person name="Lindberg D.R."/>
            <person name="Seaver E.C."/>
            <person name="Weisblat D.A."/>
            <person name="Putnam N.H."/>
            <person name="Rokhsar D.S."/>
        </authorList>
    </citation>
    <scope>NUCLEOTIDE SEQUENCE</scope>
</reference>
<reference evidence="8" key="3">
    <citation type="submission" date="2015-06" db="UniProtKB">
        <authorList>
            <consortium name="EnsemblMetazoa"/>
        </authorList>
    </citation>
    <scope>IDENTIFICATION</scope>
</reference>
<dbReference type="InterPro" id="IPR034732">
    <property type="entry name" value="EPHD"/>
</dbReference>
<gene>
    <name evidence="8" type="primary">20216001</name>
    <name evidence="7" type="ORF">HELRODRAFT_81886</name>
</gene>
<dbReference type="KEGG" id="hro:HELRODRAFT_81886"/>
<dbReference type="CTD" id="20216001"/>
<dbReference type="EnsemblMetazoa" id="HelroT81886">
    <property type="protein sequence ID" value="HelroP81886"/>
    <property type="gene ID" value="HelroG81886"/>
</dbReference>